<evidence type="ECO:0000256" key="3">
    <source>
        <dbReference type="ARBA" id="ARBA00022763"/>
    </source>
</evidence>
<dbReference type="InterPro" id="IPR003265">
    <property type="entry name" value="HhH-GPD_domain"/>
</dbReference>
<keyword evidence="8" id="KW-0326">Glycosidase</keyword>
<name>A0AAX4FUF8_9EURY</name>
<dbReference type="InterPro" id="IPR052054">
    <property type="entry name" value="Oxidative_DNA_repair_enzyme"/>
</dbReference>
<dbReference type="Proteomes" id="UP001305652">
    <property type="component" value="Chromosome"/>
</dbReference>
<dbReference type="EMBL" id="CP137642">
    <property type="protein sequence ID" value="WOX57530.1"/>
    <property type="molecule type" value="Genomic_DNA"/>
</dbReference>
<dbReference type="SMART" id="SM00478">
    <property type="entry name" value="ENDO3c"/>
    <property type="match status" value="1"/>
</dbReference>
<evidence type="ECO:0000256" key="1">
    <source>
        <dbReference type="ARBA" id="ARBA00010679"/>
    </source>
</evidence>
<dbReference type="GO" id="GO:0006284">
    <property type="term" value="P:base-excision repair"/>
    <property type="evidence" value="ECO:0007669"/>
    <property type="project" value="InterPro"/>
</dbReference>
<dbReference type="Gene3D" id="3.30.310.260">
    <property type="match status" value="1"/>
</dbReference>
<keyword evidence="4" id="KW-0378">Hydrolase</keyword>
<feature type="domain" description="HhH-GPD" evidence="10">
    <location>
        <begin position="110"/>
        <end position="279"/>
    </location>
</feature>
<evidence type="ECO:0000256" key="8">
    <source>
        <dbReference type="ARBA" id="ARBA00023295"/>
    </source>
</evidence>
<dbReference type="CDD" id="cd00056">
    <property type="entry name" value="ENDO3c"/>
    <property type="match status" value="1"/>
</dbReference>
<evidence type="ECO:0000256" key="6">
    <source>
        <dbReference type="ARBA" id="ARBA00023239"/>
    </source>
</evidence>
<reference evidence="11 12" key="1">
    <citation type="submission" date="2023-10" db="EMBL/GenBank/DDBJ databases">
        <title>The complete genome sequence of Methanoculleus receptaculi DSM 18860.</title>
        <authorList>
            <person name="Lai S.-J."/>
            <person name="You Y.-T."/>
            <person name="Chen S.-C."/>
        </authorList>
    </citation>
    <scope>NUCLEOTIDE SEQUENCE [LARGE SCALE GENOMIC DNA]</scope>
    <source>
        <strain evidence="11 12">DSM 18860</strain>
    </source>
</reference>
<dbReference type="SUPFAM" id="SSF48150">
    <property type="entry name" value="DNA-glycosylase"/>
    <property type="match status" value="1"/>
</dbReference>
<dbReference type="GeneID" id="85733411"/>
<evidence type="ECO:0000259" key="10">
    <source>
        <dbReference type="SMART" id="SM00478"/>
    </source>
</evidence>
<evidence type="ECO:0000313" key="11">
    <source>
        <dbReference type="EMBL" id="WOX57530.1"/>
    </source>
</evidence>
<evidence type="ECO:0000256" key="2">
    <source>
        <dbReference type="ARBA" id="ARBA00012720"/>
    </source>
</evidence>
<dbReference type="PANTHER" id="PTHR10242:SF2">
    <property type="entry name" value="N-GLYCOSYLASE_DNA LYASE"/>
    <property type="match status" value="1"/>
</dbReference>
<dbReference type="GO" id="GO:0008534">
    <property type="term" value="F:oxidized purine nucleobase lesion DNA N-glycosylase activity"/>
    <property type="evidence" value="ECO:0007669"/>
    <property type="project" value="InterPro"/>
</dbReference>
<evidence type="ECO:0000256" key="9">
    <source>
        <dbReference type="ARBA" id="ARBA00044632"/>
    </source>
</evidence>
<dbReference type="Pfam" id="PF00730">
    <property type="entry name" value="HhH-GPD"/>
    <property type="match status" value="1"/>
</dbReference>
<dbReference type="SUPFAM" id="SSF55945">
    <property type="entry name" value="TATA-box binding protein-like"/>
    <property type="match status" value="1"/>
</dbReference>
<dbReference type="AlphaFoldDB" id="A0AAX4FUF8"/>
<sequence length="300" mass="34245">MRTIVLRPDRPFNLDRTLSCGQAFRWEVVDGWWNGVVGEEAIRIRQDGDRLIFTGADSRFIRDYFRLDQDLPSILASIDRDPVIGAAIQECMGLRLIRQPPWECLVSYICATNTNIPAVKRRIALMAERYGRPIERPGGRVYAFPEPDALAELSCTDLRECKVGYRAEAVREAALYAADNPDWAERIAALPFEEAREALMRFRGVGPKAADCVLLFAFGFFEAFPVDVWIHRIMTEAYLPELAGKGCTPAVYERIRKFAQEYFGDYAGYAQEYLYCVRESGMQKMVKPTFLNPATRQNSR</sequence>
<dbReference type="GO" id="GO:0003684">
    <property type="term" value="F:damaged DNA binding"/>
    <property type="evidence" value="ECO:0007669"/>
    <property type="project" value="InterPro"/>
</dbReference>
<dbReference type="GO" id="GO:0006289">
    <property type="term" value="P:nucleotide-excision repair"/>
    <property type="evidence" value="ECO:0007669"/>
    <property type="project" value="InterPro"/>
</dbReference>
<dbReference type="PANTHER" id="PTHR10242">
    <property type="entry name" value="8-OXOGUANINE DNA GLYCOSYLASE"/>
    <property type="match status" value="1"/>
</dbReference>
<dbReference type="InterPro" id="IPR023170">
    <property type="entry name" value="HhH_base_excis_C"/>
</dbReference>
<keyword evidence="7" id="KW-0511">Multifunctional enzyme</keyword>
<comment type="catalytic activity">
    <reaction evidence="9">
        <text>2'-deoxyribonucleotide-(2'-deoxyribose 5'-phosphate)-2'-deoxyribonucleotide-DNA = a 3'-end 2'-deoxyribonucleotide-(2,3-dehydro-2,3-deoxyribose 5'-phosphate)-DNA + a 5'-end 5'-phospho-2'-deoxyribonucleoside-DNA + H(+)</text>
        <dbReference type="Rhea" id="RHEA:66592"/>
        <dbReference type="Rhea" id="RHEA-COMP:13180"/>
        <dbReference type="Rhea" id="RHEA-COMP:16897"/>
        <dbReference type="Rhea" id="RHEA-COMP:17067"/>
        <dbReference type="ChEBI" id="CHEBI:15378"/>
        <dbReference type="ChEBI" id="CHEBI:136412"/>
        <dbReference type="ChEBI" id="CHEBI:157695"/>
        <dbReference type="ChEBI" id="CHEBI:167181"/>
        <dbReference type="EC" id="4.2.99.18"/>
    </reaction>
</comment>
<comment type="similarity">
    <text evidence="1">Belongs to the type-1 OGG1 family.</text>
</comment>
<evidence type="ECO:0000256" key="4">
    <source>
        <dbReference type="ARBA" id="ARBA00022801"/>
    </source>
</evidence>
<keyword evidence="6" id="KW-0456">Lyase</keyword>
<dbReference type="GO" id="GO:0140078">
    <property type="term" value="F:class I DNA-(apurinic or apyrimidinic site) endonuclease activity"/>
    <property type="evidence" value="ECO:0007669"/>
    <property type="project" value="UniProtKB-EC"/>
</dbReference>
<dbReference type="KEGG" id="mrc:R6Y96_09600"/>
<gene>
    <name evidence="11" type="ORF">R6Y96_09600</name>
</gene>
<accession>A0AAX4FUF8</accession>
<dbReference type="EC" id="4.2.99.18" evidence="2"/>
<dbReference type="Pfam" id="PF07934">
    <property type="entry name" value="OGG_N"/>
    <property type="match status" value="1"/>
</dbReference>
<dbReference type="InterPro" id="IPR011257">
    <property type="entry name" value="DNA_glycosylase"/>
</dbReference>
<dbReference type="RefSeq" id="WP_318621185.1">
    <property type="nucleotide sequence ID" value="NZ_CP137642.1"/>
</dbReference>
<dbReference type="InterPro" id="IPR012904">
    <property type="entry name" value="OGG_N"/>
</dbReference>
<evidence type="ECO:0000256" key="5">
    <source>
        <dbReference type="ARBA" id="ARBA00023204"/>
    </source>
</evidence>
<dbReference type="Gene3D" id="1.10.340.30">
    <property type="entry name" value="Hypothetical protein, domain 2"/>
    <property type="match status" value="1"/>
</dbReference>
<proteinExistence type="inferred from homology"/>
<dbReference type="Gene3D" id="1.10.1670.10">
    <property type="entry name" value="Helix-hairpin-Helix base-excision DNA repair enzymes (C-terminal)"/>
    <property type="match status" value="1"/>
</dbReference>
<keyword evidence="3" id="KW-0227">DNA damage</keyword>
<evidence type="ECO:0000256" key="7">
    <source>
        <dbReference type="ARBA" id="ARBA00023268"/>
    </source>
</evidence>
<keyword evidence="5" id="KW-0234">DNA repair</keyword>
<protein>
    <recommendedName>
        <fullName evidence="2">DNA-(apurinic or apyrimidinic site) lyase</fullName>
        <ecNumber evidence="2">4.2.99.18</ecNumber>
    </recommendedName>
</protein>
<evidence type="ECO:0000313" key="12">
    <source>
        <dbReference type="Proteomes" id="UP001305652"/>
    </source>
</evidence>
<keyword evidence="12" id="KW-1185">Reference proteome</keyword>
<organism evidence="11 12">
    <name type="scientific">Methanoculleus receptaculi</name>
    <dbReference type="NCBI Taxonomy" id="394967"/>
    <lineage>
        <taxon>Archaea</taxon>
        <taxon>Methanobacteriati</taxon>
        <taxon>Methanobacteriota</taxon>
        <taxon>Stenosarchaea group</taxon>
        <taxon>Methanomicrobia</taxon>
        <taxon>Methanomicrobiales</taxon>
        <taxon>Methanomicrobiaceae</taxon>
        <taxon>Methanoculleus</taxon>
    </lineage>
</organism>